<sequence>MNKETYTLLPNHVPRYVVSSSLLSSKKWMFKGRDKIRRYSIKMRSFSSRTIGGAAYDHRNCVLQDTMVVRGYKNVQHAAVRMERNEWHDGS</sequence>
<evidence type="ECO:0000313" key="1">
    <source>
        <dbReference type="EMBL" id="GIX96099.1"/>
    </source>
</evidence>
<gene>
    <name evidence="1" type="ORF">CDAR_320311</name>
</gene>
<reference evidence="1 2" key="1">
    <citation type="submission" date="2021-06" db="EMBL/GenBank/DDBJ databases">
        <title>Caerostris darwini draft genome.</title>
        <authorList>
            <person name="Kono N."/>
            <person name="Arakawa K."/>
        </authorList>
    </citation>
    <scope>NUCLEOTIDE SEQUENCE [LARGE SCALE GENOMIC DNA]</scope>
</reference>
<accession>A0AAV4PG81</accession>
<evidence type="ECO:0000313" key="2">
    <source>
        <dbReference type="Proteomes" id="UP001054837"/>
    </source>
</evidence>
<dbReference type="Proteomes" id="UP001054837">
    <property type="component" value="Unassembled WGS sequence"/>
</dbReference>
<name>A0AAV4PG81_9ARAC</name>
<keyword evidence="2" id="KW-1185">Reference proteome</keyword>
<comment type="caution">
    <text evidence="1">The sequence shown here is derived from an EMBL/GenBank/DDBJ whole genome shotgun (WGS) entry which is preliminary data.</text>
</comment>
<proteinExistence type="predicted"/>
<protein>
    <submittedName>
        <fullName evidence="1">Uncharacterized protein</fullName>
    </submittedName>
</protein>
<organism evidence="1 2">
    <name type="scientific">Caerostris darwini</name>
    <dbReference type="NCBI Taxonomy" id="1538125"/>
    <lineage>
        <taxon>Eukaryota</taxon>
        <taxon>Metazoa</taxon>
        <taxon>Ecdysozoa</taxon>
        <taxon>Arthropoda</taxon>
        <taxon>Chelicerata</taxon>
        <taxon>Arachnida</taxon>
        <taxon>Araneae</taxon>
        <taxon>Araneomorphae</taxon>
        <taxon>Entelegynae</taxon>
        <taxon>Araneoidea</taxon>
        <taxon>Araneidae</taxon>
        <taxon>Caerostris</taxon>
    </lineage>
</organism>
<dbReference type="EMBL" id="BPLQ01002861">
    <property type="protein sequence ID" value="GIX96099.1"/>
    <property type="molecule type" value="Genomic_DNA"/>
</dbReference>
<dbReference type="AlphaFoldDB" id="A0AAV4PG81"/>